<evidence type="ECO:0000256" key="1">
    <source>
        <dbReference type="ARBA" id="ARBA00004141"/>
    </source>
</evidence>
<dbReference type="AlphaFoldDB" id="A0A9W8XZN9"/>
<dbReference type="GO" id="GO:0016020">
    <property type="term" value="C:membrane"/>
    <property type="evidence" value="ECO:0007669"/>
    <property type="project" value="UniProtKB-SubCell"/>
</dbReference>
<comment type="subcellular location">
    <subcellularLocation>
        <location evidence="1">Membrane</location>
        <topology evidence="1">Multi-pass membrane protein</topology>
    </subcellularLocation>
</comment>
<protein>
    <submittedName>
        <fullName evidence="6">Uncharacterized protein</fullName>
    </submittedName>
</protein>
<comment type="caution">
    <text evidence="6">The sequence shown here is derived from an EMBL/GenBank/DDBJ whole genome shotgun (WGS) entry which is preliminary data.</text>
</comment>
<evidence type="ECO:0000256" key="5">
    <source>
        <dbReference type="SAM" id="Phobius"/>
    </source>
</evidence>
<evidence type="ECO:0000256" key="4">
    <source>
        <dbReference type="ARBA" id="ARBA00023136"/>
    </source>
</evidence>
<name>A0A9W8XZN9_9PLEO</name>
<dbReference type="InterPro" id="IPR051617">
    <property type="entry name" value="UNC-93-like_regulator"/>
</dbReference>
<gene>
    <name evidence="6" type="ORF">N0V83_010318</name>
</gene>
<keyword evidence="4 5" id="KW-0472">Membrane</keyword>
<sequence length="132" mass="15195">MRQNRYGVEWFVYLGAVLCGISAGFFWSVEGAITTGYPENHKRGRYIATWFTFRNFGNIIGGAVSLSINHKTNHKGKVGYQTIGDLLRYSVWVSSLVSCFQIRRKWFEMMVPESKHQEESIGVWKAERCGVY</sequence>
<feature type="transmembrane region" description="Helical" evidence="5">
    <location>
        <begin position="7"/>
        <end position="27"/>
    </location>
</feature>
<dbReference type="PANTHER" id="PTHR23294:SF19">
    <property type="entry name" value="DUF895 DOMAIN MEMBRANE PROTEIN-RELATED"/>
    <property type="match status" value="1"/>
</dbReference>
<evidence type="ECO:0000313" key="7">
    <source>
        <dbReference type="Proteomes" id="UP001140560"/>
    </source>
</evidence>
<evidence type="ECO:0000256" key="3">
    <source>
        <dbReference type="ARBA" id="ARBA00022989"/>
    </source>
</evidence>
<dbReference type="InterPro" id="IPR036259">
    <property type="entry name" value="MFS_trans_sf"/>
</dbReference>
<feature type="transmembrane region" description="Helical" evidence="5">
    <location>
        <begin position="47"/>
        <end position="68"/>
    </location>
</feature>
<evidence type="ECO:0000256" key="2">
    <source>
        <dbReference type="ARBA" id="ARBA00022692"/>
    </source>
</evidence>
<dbReference type="EMBL" id="JAPEUY010000020">
    <property type="protein sequence ID" value="KAJ4363198.1"/>
    <property type="molecule type" value="Genomic_DNA"/>
</dbReference>
<reference evidence="6" key="1">
    <citation type="submission" date="2022-10" db="EMBL/GenBank/DDBJ databases">
        <title>Tapping the CABI collections for fungal endophytes: first genome assemblies for Collariella, Neodidymelliopsis, Ascochyta clinopodiicola, Didymella pomorum, Didymosphaeria variabile, Neocosmospora piperis and Neocucurbitaria cava.</title>
        <authorList>
            <person name="Hill R."/>
        </authorList>
    </citation>
    <scope>NUCLEOTIDE SEQUENCE</scope>
    <source>
        <strain evidence="6">IMI 356814</strain>
    </source>
</reference>
<dbReference type="SUPFAM" id="SSF103473">
    <property type="entry name" value="MFS general substrate transporter"/>
    <property type="match status" value="1"/>
</dbReference>
<dbReference type="PANTHER" id="PTHR23294">
    <property type="entry name" value="ET TRANSLATION PRODUCT-RELATED"/>
    <property type="match status" value="1"/>
</dbReference>
<proteinExistence type="predicted"/>
<keyword evidence="7" id="KW-1185">Reference proteome</keyword>
<keyword evidence="3 5" id="KW-1133">Transmembrane helix</keyword>
<accession>A0A9W8XZN9</accession>
<organism evidence="6 7">
    <name type="scientific">Neocucurbitaria cava</name>
    <dbReference type="NCBI Taxonomy" id="798079"/>
    <lineage>
        <taxon>Eukaryota</taxon>
        <taxon>Fungi</taxon>
        <taxon>Dikarya</taxon>
        <taxon>Ascomycota</taxon>
        <taxon>Pezizomycotina</taxon>
        <taxon>Dothideomycetes</taxon>
        <taxon>Pleosporomycetidae</taxon>
        <taxon>Pleosporales</taxon>
        <taxon>Pleosporineae</taxon>
        <taxon>Cucurbitariaceae</taxon>
        <taxon>Neocucurbitaria</taxon>
    </lineage>
</organism>
<dbReference type="Proteomes" id="UP001140560">
    <property type="component" value="Unassembled WGS sequence"/>
</dbReference>
<dbReference type="OrthoDB" id="196103at2759"/>
<keyword evidence="2 5" id="KW-0812">Transmembrane</keyword>
<dbReference type="Gene3D" id="1.20.1250.20">
    <property type="entry name" value="MFS general substrate transporter like domains"/>
    <property type="match status" value="1"/>
</dbReference>
<evidence type="ECO:0000313" key="6">
    <source>
        <dbReference type="EMBL" id="KAJ4363198.1"/>
    </source>
</evidence>